<dbReference type="GO" id="GO:0030956">
    <property type="term" value="C:glutamyl-tRNA(Gln) amidotransferase complex"/>
    <property type="evidence" value="ECO:0007669"/>
    <property type="project" value="InterPro"/>
</dbReference>
<dbReference type="EC" id="6.3.5.7" evidence="6"/>
<dbReference type="InterPro" id="IPR023631">
    <property type="entry name" value="Amidase_dom"/>
</dbReference>
<sequence>MELYDLTVYQLSDLIKSKKLGVAELTKAIIDRIKKIDGNIGSYITVLEEDAIKQSEKIQEKINKGTAKSPLAGIPMALADNICTKGIKTSCASKMLENFTPPYSATVYDKLLSEDTVLMGKLNTGEFSMGDTTGNSYYKQYKNPWNTYRVAGDSNGGGAAAVAAGLAGFALASDMDGSIRRPASFCGVLALKPTYGLVSRYGLIASAPSLEQIGSVTKDVTDCALVLNAIQGYDKRDSTSVNKGYTDYTRALVNDIKGMSIGIPKEYITGEVDPEVKKAVLNSVKILTSLGAECEEFSLPVAEYAASVYYIISSAEASSNLARYDGIKYGYRAKEYKDLLDLYKKSRSEGFGKEVKKRIVLGTFVLSSEYYDKYYKKALKMRTLIIEAFIKAFDKYDVIIAPTVPTTAYKSERKTKEPFNKDYMYTVPANIAGLPGMSIPCGVDKDGLPIGLHLVAKPFGESTLLKLAYTFEQNTNFHKNRARI</sequence>
<dbReference type="RefSeq" id="WP_101300696.1">
    <property type="nucleotide sequence ID" value="NZ_CP025197.1"/>
</dbReference>
<dbReference type="InterPro" id="IPR036928">
    <property type="entry name" value="AS_sf"/>
</dbReference>
<comment type="function">
    <text evidence="5 6">Allows the formation of correctly charged Gln-tRNA(Gln) through the transamidation of misacylated Glu-tRNA(Gln) in organisms which lack glutaminyl-tRNA synthetase. The reaction takes place in the presence of glutamine and ATP through an activated gamma-phospho-Glu-tRNA(Gln).</text>
</comment>
<evidence type="ECO:0000256" key="3">
    <source>
        <dbReference type="ARBA" id="ARBA00022840"/>
    </source>
</evidence>
<dbReference type="GO" id="GO:0016740">
    <property type="term" value="F:transferase activity"/>
    <property type="evidence" value="ECO:0007669"/>
    <property type="project" value="UniProtKB-KW"/>
</dbReference>
<gene>
    <name evidence="6 8" type="primary">gatA</name>
    <name evidence="8" type="ORF">HVS_07370</name>
</gene>
<proteinExistence type="inferred from homology"/>
<evidence type="ECO:0000313" key="8">
    <source>
        <dbReference type="EMBL" id="AUG57389.1"/>
    </source>
</evidence>
<dbReference type="InterPro" id="IPR004412">
    <property type="entry name" value="GatA"/>
</dbReference>
<evidence type="ECO:0000256" key="1">
    <source>
        <dbReference type="ARBA" id="ARBA00022598"/>
    </source>
</evidence>
<keyword evidence="8" id="KW-0808">Transferase</keyword>
<feature type="active site" description="Charge relay system" evidence="6">
    <location>
        <position position="154"/>
    </location>
</feature>
<evidence type="ECO:0000256" key="5">
    <source>
        <dbReference type="ARBA" id="ARBA00025295"/>
    </source>
</evidence>
<protein>
    <recommendedName>
        <fullName evidence="6">Glutamyl-tRNA(Gln) amidotransferase subunit A</fullName>
        <shortName evidence="6">Glu-ADT subunit A</shortName>
        <ecNumber evidence="6">6.3.5.7</ecNumber>
    </recommendedName>
</protein>
<dbReference type="Pfam" id="PF01425">
    <property type="entry name" value="Amidase"/>
    <property type="match status" value="1"/>
</dbReference>
<evidence type="ECO:0000313" key="9">
    <source>
        <dbReference type="Proteomes" id="UP000233534"/>
    </source>
</evidence>
<evidence type="ECO:0000256" key="4">
    <source>
        <dbReference type="ARBA" id="ARBA00022917"/>
    </source>
</evidence>
<comment type="similarity">
    <text evidence="6">Belongs to the amidase family. GatA subfamily.</text>
</comment>
<dbReference type="InterPro" id="IPR000120">
    <property type="entry name" value="Amidase"/>
</dbReference>
<comment type="caution">
    <text evidence="6">Lacks conserved residue(s) required for the propagation of feature annotation.</text>
</comment>
<dbReference type="GO" id="GO:0006412">
    <property type="term" value="P:translation"/>
    <property type="evidence" value="ECO:0007669"/>
    <property type="project" value="UniProtKB-UniRule"/>
</dbReference>
<dbReference type="PANTHER" id="PTHR11895">
    <property type="entry name" value="TRANSAMIDASE"/>
    <property type="match status" value="1"/>
</dbReference>
<keyword evidence="1 6" id="KW-0436">Ligase</keyword>
<reference evidence="8 9" key="1">
    <citation type="submission" date="2017-12" db="EMBL/GenBank/DDBJ databases">
        <title>Complete genome sequence of Herbivorax saccincola GGR1, a novel Cellulosome-producing hydrolytic bacterium in a thermophilic biogas plant, established by Illumina and Nanopore MinION sequencing.</title>
        <authorList>
            <person name="Pechtl A."/>
            <person name="Ruckert C."/>
            <person name="Koeck D.E."/>
            <person name="Maus I."/>
            <person name="Winkler A."/>
            <person name="Kalinowski J."/>
            <person name="Puhler A."/>
            <person name="Schwarz W.W."/>
            <person name="Zverlov V.V."/>
            <person name="Schluter A."/>
            <person name="Liebl W."/>
        </authorList>
    </citation>
    <scope>NUCLEOTIDE SEQUENCE [LARGE SCALE GENOMIC DNA]</scope>
    <source>
        <strain evidence="9">SR1</strain>
    </source>
</reference>
<keyword evidence="4 6" id="KW-0648">Protein biosynthesis</keyword>
<feature type="active site" description="Acyl-ester intermediate" evidence="6">
    <location>
        <position position="178"/>
    </location>
</feature>
<keyword evidence="2 6" id="KW-0547">Nucleotide-binding</keyword>
<name>A0A2K9E1X6_9FIRM</name>
<dbReference type="AlphaFoldDB" id="A0A2K9E1X6"/>
<feature type="domain" description="Amidase" evidence="7">
    <location>
        <begin position="24"/>
        <end position="465"/>
    </location>
</feature>
<dbReference type="EMBL" id="CP025197">
    <property type="protein sequence ID" value="AUG57389.1"/>
    <property type="molecule type" value="Genomic_DNA"/>
</dbReference>
<dbReference type="GO" id="GO:0005524">
    <property type="term" value="F:ATP binding"/>
    <property type="evidence" value="ECO:0007669"/>
    <property type="project" value="UniProtKB-KW"/>
</dbReference>
<dbReference type="NCBIfam" id="TIGR00132">
    <property type="entry name" value="gatA"/>
    <property type="match status" value="1"/>
</dbReference>
<dbReference type="Proteomes" id="UP000233534">
    <property type="component" value="Chromosome"/>
</dbReference>
<dbReference type="HAMAP" id="MF_00120">
    <property type="entry name" value="GatA"/>
    <property type="match status" value="1"/>
</dbReference>
<keyword evidence="3 6" id="KW-0067">ATP-binding</keyword>
<dbReference type="KEGG" id="hsc:HVS_07370"/>
<keyword evidence="9" id="KW-1185">Reference proteome</keyword>
<dbReference type="PANTHER" id="PTHR11895:SF151">
    <property type="entry name" value="GLUTAMYL-TRNA(GLN) AMIDOTRANSFERASE SUBUNIT A"/>
    <property type="match status" value="1"/>
</dbReference>
<accession>A0A2K9E1X6</accession>
<evidence type="ECO:0000256" key="6">
    <source>
        <dbReference type="HAMAP-Rule" id="MF_00120"/>
    </source>
</evidence>
<organism evidence="8 9">
    <name type="scientific">Acetivibrio saccincola</name>
    <dbReference type="NCBI Taxonomy" id="1677857"/>
    <lineage>
        <taxon>Bacteria</taxon>
        <taxon>Bacillati</taxon>
        <taxon>Bacillota</taxon>
        <taxon>Clostridia</taxon>
        <taxon>Eubacteriales</taxon>
        <taxon>Oscillospiraceae</taxon>
        <taxon>Acetivibrio</taxon>
    </lineage>
</organism>
<dbReference type="Gene3D" id="3.90.1300.10">
    <property type="entry name" value="Amidase signature (AS) domain"/>
    <property type="match status" value="1"/>
</dbReference>
<comment type="catalytic activity">
    <reaction evidence="6">
        <text>L-glutamyl-tRNA(Gln) + L-glutamine + ATP + H2O = L-glutaminyl-tRNA(Gln) + L-glutamate + ADP + phosphate + H(+)</text>
        <dbReference type="Rhea" id="RHEA:17521"/>
        <dbReference type="Rhea" id="RHEA-COMP:9681"/>
        <dbReference type="Rhea" id="RHEA-COMP:9684"/>
        <dbReference type="ChEBI" id="CHEBI:15377"/>
        <dbReference type="ChEBI" id="CHEBI:15378"/>
        <dbReference type="ChEBI" id="CHEBI:29985"/>
        <dbReference type="ChEBI" id="CHEBI:30616"/>
        <dbReference type="ChEBI" id="CHEBI:43474"/>
        <dbReference type="ChEBI" id="CHEBI:58359"/>
        <dbReference type="ChEBI" id="CHEBI:78520"/>
        <dbReference type="ChEBI" id="CHEBI:78521"/>
        <dbReference type="ChEBI" id="CHEBI:456216"/>
        <dbReference type="EC" id="6.3.5.7"/>
    </reaction>
</comment>
<comment type="subunit">
    <text evidence="6">Heterotrimer of A, B and C subunits.</text>
</comment>
<dbReference type="SUPFAM" id="SSF75304">
    <property type="entry name" value="Amidase signature (AS) enzymes"/>
    <property type="match status" value="1"/>
</dbReference>
<evidence type="ECO:0000259" key="7">
    <source>
        <dbReference type="Pfam" id="PF01425"/>
    </source>
</evidence>
<dbReference type="GO" id="GO:0050567">
    <property type="term" value="F:glutaminyl-tRNA synthase (glutamine-hydrolyzing) activity"/>
    <property type="evidence" value="ECO:0007669"/>
    <property type="project" value="UniProtKB-UniRule"/>
</dbReference>
<evidence type="ECO:0000256" key="2">
    <source>
        <dbReference type="ARBA" id="ARBA00022741"/>
    </source>
</evidence>